<dbReference type="RefSeq" id="WP_070145971.1">
    <property type="nucleotide sequence ID" value="NZ_LXLT01000109.1"/>
</dbReference>
<dbReference type="AlphaFoldDB" id="A0A1E8AY57"/>
<evidence type="ECO:0000313" key="2">
    <source>
        <dbReference type="Proteomes" id="UP000175706"/>
    </source>
</evidence>
<accession>A0A1E8AY57</accession>
<name>A0A1E8AY57_BACMY</name>
<evidence type="ECO:0000313" key="1">
    <source>
        <dbReference type="EMBL" id="OFD70080.1"/>
    </source>
</evidence>
<comment type="caution">
    <text evidence="1">The sequence shown here is derived from an EMBL/GenBank/DDBJ whole genome shotgun (WGS) entry which is preliminary data.</text>
</comment>
<protein>
    <submittedName>
        <fullName evidence="1">Uncharacterized protein</fullName>
    </submittedName>
</protein>
<sequence>MKTGLLKNIELMVFRSNPNYGIAMLDQLPSQIKQLFTHLENDENHYAILYPFYSFQLEIKSICKNTALLFYTLQQPGILPSSFKALFGENSLELIAKMVLDGILEIQNNGSFISGTAAYPLLYESIFEEKIDSLIPRLSIEALKHGDLLEGADYNTLIARMYFYNRIPNSPEWEKKYPSPESVLKTLGLDNGDNFQSRFDQKWSYHKQKTIQSGWLSFSAKEKRTSQTENQSKFKLYISPFPKPYLIREVFQATADVLGDMNVQNFKIGQDVIGLLRPDKMVAYFSNFEDCEEAALRIRQKIEGTPAHGVPFTADFSNDGLLSWGMDPPIDMLWGRFSWRLWIISQLTNFLFEAKLYRATNVEPWKYALERLQNMGIDSSTWAPPHHLFTNTLSGGINHGFSRGFNIA</sequence>
<dbReference type="EMBL" id="LXLT01000109">
    <property type="protein sequence ID" value="OFD70080.1"/>
    <property type="molecule type" value="Genomic_DNA"/>
</dbReference>
<organism evidence="1 2">
    <name type="scientific">Bacillus mycoides</name>
    <dbReference type="NCBI Taxonomy" id="1405"/>
    <lineage>
        <taxon>Bacteria</taxon>
        <taxon>Bacillati</taxon>
        <taxon>Bacillota</taxon>
        <taxon>Bacilli</taxon>
        <taxon>Bacillales</taxon>
        <taxon>Bacillaceae</taxon>
        <taxon>Bacillus</taxon>
        <taxon>Bacillus cereus group</taxon>
    </lineage>
</organism>
<dbReference type="Proteomes" id="UP000175706">
    <property type="component" value="Unassembled WGS sequence"/>
</dbReference>
<reference evidence="1 2" key="1">
    <citation type="submission" date="2016-05" db="EMBL/GenBank/DDBJ databases">
        <title>Bacillus thuringiensis and Bacillus weihenstephanensis as novel biocontrol agents of wilt causing Verticillium species.</title>
        <authorList>
            <person name="Hollensteiner J."/>
            <person name="Wemheuer F."/>
            <person name="Harting R."/>
            <person name="Kolarzyk A."/>
            <person name="Diaz-Valerio S."/>
            <person name="Poehlein A."/>
            <person name="Brzuszkiewicz E."/>
            <person name="Nesemann K."/>
            <person name="Braus-Stromeyer S."/>
            <person name="Braus G."/>
            <person name="Daniel R."/>
            <person name="Liesegang H."/>
        </authorList>
    </citation>
    <scope>NUCLEOTIDE SEQUENCE [LARGE SCALE GENOMIC DNA]</scope>
    <source>
        <strain evidence="1 2">GOE8</strain>
    </source>
</reference>
<gene>
    <name evidence="1" type="ORF">BWGOE8_57980</name>
</gene>
<proteinExistence type="predicted"/>